<dbReference type="OMA" id="QEMILFR"/>
<dbReference type="OrthoDB" id="71227at2759"/>
<dbReference type="GeneID" id="19879794"/>
<gene>
    <name evidence="2" type="ORF">VCUG_01925</name>
</gene>
<dbReference type="EMBL" id="GL877439">
    <property type="protein sequence ID" value="ELA46595.2"/>
    <property type="molecule type" value="Genomic_DNA"/>
</dbReference>
<dbReference type="VEuPathDB" id="MicrosporidiaDB:VCUG_01925"/>
<name>L2GU17_VAVCU</name>
<organism evidence="2 3">
    <name type="scientific">Vavraia culicis (isolate floridensis)</name>
    <name type="common">Microsporidian parasite</name>
    <dbReference type="NCBI Taxonomy" id="948595"/>
    <lineage>
        <taxon>Eukaryota</taxon>
        <taxon>Fungi</taxon>
        <taxon>Fungi incertae sedis</taxon>
        <taxon>Microsporidia</taxon>
        <taxon>Pleistophoridae</taxon>
        <taxon>Vavraia</taxon>
    </lineage>
</organism>
<dbReference type="SUPFAM" id="SSF50978">
    <property type="entry name" value="WD40 repeat-like"/>
    <property type="match status" value="1"/>
</dbReference>
<dbReference type="InterPro" id="IPR036322">
    <property type="entry name" value="WD40_repeat_dom_sf"/>
</dbReference>
<dbReference type="Proteomes" id="UP000011081">
    <property type="component" value="Unassembled WGS sequence"/>
</dbReference>
<accession>L2GU17</accession>
<dbReference type="InParanoid" id="L2GU17"/>
<feature type="compositionally biased region" description="Basic and acidic residues" evidence="1">
    <location>
        <begin position="58"/>
        <end position="68"/>
    </location>
</feature>
<evidence type="ECO:0000256" key="1">
    <source>
        <dbReference type="SAM" id="MobiDB-lite"/>
    </source>
</evidence>
<dbReference type="RefSeq" id="XP_008074922.1">
    <property type="nucleotide sequence ID" value="XM_008076731.1"/>
</dbReference>
<feature type="compositionally biased region" description="Polar residues" evidence="1">
    <location>
        <begin position="336"/>
        <end position="346"/>
    </location>
</feature>
<feature type="region of interest" description="Disordered" evidence="1">
    <location>
        <begin position="58"/>
        <end position="101"/>
    </location>
</feature>
<feature type="compositionally biased region" description="Basic and acidic residues" evidence="1">
    <location>
        <begin position="77"/>
        <end position="93"/>
    </location>
</feature>
<sequence length="480" mass="54290">MGEVYIFKEKGCTFEECAIRGGDGDSCNEIVFVRREVVVFAFESGRLMMYEIIENNEQGDKQEEEKAVGESLGKNGIDGEKMDKDAQNHHSSDVRTQNNSQMVENGSKTVAKKKIKPLRVAKLLSYKLLNVIKPHSLSIQGLAYNAKYNILSTFSKDKTMKIFYITNKMTLLGKLSNAFADEQEMILFRRYKFSHDNEFLYVGGCIGNYLHILHFPFCGTCLLGKIGPFEAHVSVIYEYGKKECSELSEKRALESKNAKQVRERWKKIIIDSCTGAGEADFEHSNLDPIKEEMCTLISNISARLGLSSVFEKENVLNGLPLKEVLCDKSQSNDPVFSSGKFKNSSRNAKEGGHALNSDKINDKPLKYELNVEKSGLCYKNRDEAQQLDSEVTNNAMMDEKKDENDINDSFNMDDYSFTISNTDNMVFFAVKNHLYCMNRTGIVCKMENVCYKGITDIMVHKNVVFISSVDGLLSSVRFLD</sequence>
<dbReference type="AlphaFoldDB" id="L2GU17"/>
<protein>
    <submittedName>
        <fullName evidence="2">Uncharacterized protein</fullName>
    </submittedName>
</protein>
<evidence type="ECO:0000313" key="2">
    <source>
        <dbReference type="EMBL" id="ELA46595.2"/>
    </source>
</evidence>
<keyword evidence="3" id="KW-1185">Reference proteome</keyword>
<proteinExistence type="predicted"/>
<reference evidence="3" key="1">
    <citation type="submission" date="2011-03" db="EMBL/GenBank/DDBJ databases">
        <title>The genome sequence of Vavraia culicis strain floridensis.</title>
        <authorList>
            <consortium name="The Broad Institute Genome Sequencing Platform"/>
            <person name="Cuomo C."/>
            <person name="Becnel J."/>
            <person name="Sanscrainte N."/>
            <person name="Young S.K."/>
            <person name="Zeng Q."/>
            <person name="Gargeya S."/>
            <person name="Fitzgerald M."/>
            <person name="Haas B."/>
            <person name="Abouelleil A."/>
            <person name="Alvarado L."/>
            <person name="Arachchi H.M."/>
            <person name="Berlin A."/>
            <person name="Chapman S.B."/>
            <person name="Gearin G."/>
            <person name="Goldberg J."/>
            <person name="Griggs A."/>
            <person name="Gujja S."/>
            <person name="Hansen M."/>
            <person name="Heiman D."/>
            <person name="Howarth C."/>
            <person name="Larimer J."/>
            <person name="Lui A."/>
            <person name="MacDonald P.J.P."/>
            <person name="McCowen C."/>
            <person name="Montmayeur A."/>
            <person name="Murphy C."/>
            <person name="Neiman D."/>
            <person name="Pearson M."/>
            <person name="Priest M."/>
            <person name="Roberts A."/>
            <person name="Saif S."/>
            <person name="Shea T."/>
            <person name="Sisk P."/>
            <person name="Stolte C."/>
            <person name="Sykes S."/>
            <person name="Wortman J."/>
            <person name="Nusbaum C."/>
            <person name="Birren B."/>
        </authorList>
    </citation>
    <scope>NUCLEOTIDE SEQUENCE [LARGE SCALE GENOMIC DNA]</scope>
    <source>
        <strain evidence="3">floridensis</strain>
    </source>
</reference>
<dbReference type="HOGENOM" id="CLU_568834_0_0_1"/>
<dbReference type="STRING" id="948595.L2GU17"/>
<evidence type="ECO:0000313" key="3">
    <source>
        <dbReference type="Proteomes" id="UP000011081"/>
    </source>
</evidence>
<feature type="region of interest" description="Disordered" evidence="1">
    <location>
        <begin position="336"/>
        <end position="359"/>
    </location>
</feature>